<comment type="caution">
    <text evidence="5">The sequence shown here is derived from an EMBL/GenBank/DDBJ whole genome shotgun (WGS) entry which is preliminary data.</text>
</comment>
<reference evidence="5" key="1">
    <citation type="submission" date="2020-07" db="EMBL/GenBank/DDBJ databases">
        <title>Clarias magur genome sequencing, assembly and annotation.</title>
        <authorList>
            <person name="Kushwaha B."/>
            <person name="Kumar R."/>
            <person name="Das P."/>
            <person name="Joshi C.G."/>
            <person name="Kumar D."/>
            <person name="Nagpure N.S."/>
            <person name="Pandey M."/>
            <person name="Agarwal S."/>
            <person name="Srivastava S."/>
            <person name="Singh M."/>
            <person name="Sahoo L."/>
            <person name="Jayasankar P."/>
            <person name="Meher P.K."/>
            <person name="Koringa P.G."/>
            <person name="Iquebal M.A."/>
            <person name="Das S.P."/>
            <person name="Bit A."/>
            <person name="Patnaik S."/>
            <person name="Patel N."/>
            <person name="Shah T.M."/>
            <person name="Hinsu A."/>
            <person name="Jena J.K."/>
        </authorList>
    </citation>
    <scope>NUCLEOTIDE SEQUENCE</scope>
    <source>
        <strain evidence="5">CIFAMagur01</strain>
        <tissue evidence="5">Testis</tissue>
    </source>
</reference>
<dbReference type="GO" id="GO:0045892">
    <property type="term" value="P:negative regulation of DNA-templated transcription"/>
    <property type="evidence" value="ECO:0007669"/>
    <property type="project" value="TreeGrafter"/>
</dbReference>
<evidence type="ECO:0000256" key="2">
    <source>
        <dbReference type="ARBA" id="ARBA00022771"/>
    </source>
</evidence>
<keyword evidence="2" id="KW-0863">Zinc-finger</keyword>
<organism evidence="5 6">
    <name type="scientific">Clarias magur</name>
    <name type="common">Asian catfish</name>
    <name type="synonym">Macropteronotus magur</name>
    <dbReference type="NCBI Taxonomy" id="1594786"/>
    <lineage>
        <taxon>Eukaryota</taxon>
        <taxon>Metazoa</taxon>
        <taxon>Chordata</taxon>
        <taxon>Craniata</taxon>
        <taxon>Vertebrata</taxon>
        <taxon>Euteleostomi</taxon>
        <taxon>Actinopterygii</taxon>
        <taxon>Neopterygii</taxon>
        <taxon>Teleostei</taxon>
        <taxon>Ostariophysi</taxon>
        <taxon>Siluriformes</taxon>
        <taxon>Clariidae</taxon>
        <taxon>Clarias</taxon>
    </lineage>
</organism>
<evidence type="ECO:0000256" key="4">
    <source>
        <dbReference type="SAM" id="MobiDB-lite"/>
    </source>
</evidence>
<evidence type="ECO:0000256" key="3">
    <source>
        <dbReference type="ARBA" id="ARBA00022833"/>
    </source>
</evidence>
<feature type="region of interest" description="Disordered" evidence="4">
    <location>
        <begin position="1"/>
        <end position="20"/>
    </location>
</feature>
<proteinExistence type="predicted"/>
<dbReference type="EMBL" id="QNUK01000101">
    <property type="protein sequence ID" value="KAF5901940.1"/>
    <property type="molecule type" value="Genomic_DNA"/>
</dbReference>
<dbReference type="Proteomes" id="UP000727407">
    <property type="component" value="Unassembled WGS sequence"/>
</dbReference>
<dbReference type="PANTHER" id="PTHR12522">
    <property type="entry name" value="ZINC-FINGER PROTEIN NOLZ1-RELATED"/>
    <property type="match status" value="1"/>
</dbReference>
<dbReference type="GO" id="GO:0005634">
    <property type="term" value="C:nucleus"/>
    <property type="evidence" value="ECO:0007669"/>
    <property type="project" value="TreeGrafter"/>
</dbReference>
<dbReference type="InterPro" id="IPR051520">
    <property type="entry name" value="Elbow/Noc_ZnFinger"/>
</dbReference>
<keyword evidence="1" id="KW-0479">Metal-binding</keyword>
<name>A0A8J4USF1_CLAMG</name>
<keyword evidence="6" id="KW-1185">Reference proteome</keyword>
<evidence type="ECO:0000313" key="6">
    <source>
        <dbReference type="Proteomes" id="UP000727407"/>
    </source>
</evidence>
<dbReference type="PANTHER" id="PTHR12522:SF2">
    <property type="entry name" value="ZINC FINGER PROTEIN 703"/>
    <property type="match status" value="1"/>
</dbReference>
<keyword evidence="3" id="KW-0862">Zinc</keyword>
<gene>
    <name evidence="5" type="ORF">DAT39_008344</name>
</gene>
<dbReference type="GO" id="GO:0008270">
    <property type="term" value="F:zinc ion binding"/>
    <property type="evidence" value="ECO:0007669"/>
    <property type="project" value="UniProtKB-KW"/>
</dbReference>
<evidence type="ECO:0000256" key="1">
    <source>
        <dbReference type="ARBA" id="ARBA00022723"/>
    </source>
</evidence>
<dbReference type="OrthoDB" id="10054079at2759"/>
<feature type="non-terminal residue" evidence="5">
    <location>
        <position position="85"/>
    </location>
</feature>
<protein>
    <submittedName>
        <fullName evidence="5">Zinc finger protein</fullName>
    </submittedName>
</protein>
<sequence>MHHTLSGATVSALYSPTSDSQHGSFTFRKLAGIKDASTALLKPSDPIRQAKRLPIKVVKMLTAHSGHLLHPEYLQPLTSAPVSIE</sequence>
<accession>A0A8J4USF1</accession>
<dbReference type="AlphaFoldDB" id="A0A8J4USF1"/>
<evidence type="ECO:0000313" key="5">
    <source>
        <dbReference type="EMBL" id="KAF5901940.1"/>
    </source>
</evidence>